<dbReference type="Proteomes" id="UP000315400">
    <property type="component" value="Unassembled WGS sequence"/>
</dbReference>
<evidence type="ECO:0000313" key="2">
    <source>
        <dbReference type="EMBL" id="TQE99434.1"/>
    </source>
</evidence>
<gene>
    <name evidence="2" type="ORF">FKY71_08670</name>
</gene>
<protein>
    <submittedName>
        <fullName evidence="2">Uncharacterized protein</fullName>
    </submittedName>
</protein>
<keyword evidence="1" id="KW-0472">Membrane</keyword>
<organism evidence="2 3">
    <name type="scientific">Spiribacter salinus</name>
    <dbReference type="NCBI Taxonomy" id="1335746"/>
    <lineage>
        <taxon>Bacteria</taxon>
        <taxon>Pseudomonadati</taxon>
        <taxon>Pseudomonadota</taxon>
        <taxon>Gammaproteobacteria</taxon>
        <taxon>Chromatiales</taxon>
        <taxon>Ectothiorhodospiraceae</taxon>
        <taxon>Spiribacter</taxon>
    </lineage>
</organism>
<sequence>MDYVELAGIAVAMFGIWGATFRWFLSAIRRVEQDVKKGDDVLHARVNEVIRDTVHKGDLNELGNRLGKGIDDLREQQITASRDTNKRLDAILTATANRNMLSAKMDKEADK</sequence>
<comment type="caution">
    <text evidence="2">The sequence shown here is derived from an EMBL/GenBank/DDBJ whole genome shotgun (WGS) entry which is preliminary data.</text>
</comment>
<evidence type="ECO:0000256" key="1">
    <source>
        <dbReference type="SAM" id="Phobius"/>
    </source>
</evidence>
<proteinExistence type="predicted"/>
<name>A0A540VRP5_9GAMM</name>
<keyword evidence="1" id="KW-0812">Transmembrane</keyword>
<evidence type="ECO:0000313" key="3">
    <source>
        <dbReference type="Proteomes" id="UP000315400"/>
    </source>
</evidence>
<feature type="transmembrane region" description="Helical" evidence="1">
    <location>
        <begin position="6"/>
        <end position="25"/>
    </location>
</feature>
<keyword evidence="1" id="KW-1133">Transmembrane helix</keyword>
<dbReference type="EMBL" id="VIFK01000062">
    <property type="protein sequence ID" value="TQE99434.1"/>
    <property type="molecule type" value="Genomic_DNA"/>
</dbReference>
<dbReference type="AlphaFoldDB" id="A0A540VRP5"/>
<reference evidence="2 3" key="1">
    <citation type="submission" date="2019-06" db="EMBL/GenBank/DDBJ databases">
        <title>Metagenome assembled Genome of Spiribacter salinus SL48-SHIP from the microbial mat of Salt Lake 48 (Novosibirsk region, Russia).</title>
        <authorList>
            <person name="Shipova A."/>
            <person name="Rozanov A.S."/>
            <person name="Bryanskaya A.V."/>
            <person name="Peltek S.E."/>
        </authorList>
    </citation>
    <scope>NUCLEOTIDE SEQUENCE [LARGE SCALE GENOMIC DNA]</scope>
    <source>
        <strain evidence="2">SL48-SHIP-2</strain>
    </source>
</reference>
<accession>A0A540VRP5</accession>